<proteinExistence type="inferred from homology"/>
<dbReference type="InterPro" id="IPR036396">
    <property type="entry name" value="Cyt_P450_sf"/>
</dbReference>
<reference evidence="13 14" key="1">
    <citation type="journal article" date="2012" name="Science">
        <title>The Paleozoic origin of enzymatic lignin decomposition reconstructed from 31 fungal genomes.</title>
        <authorList>
            <person name="Floudas D."/>
            <person name="Binder M."/>
            <person name="Riley R."/>
            <person name="Barry K."/>
            <person name="Blanchette R.A."/>
            <person name="Henrissat B."/>
            <person name="Martinez A.T."/>
            <person name="Otillar R."/>
            <person name="Spatafora J.W."/>
            <person name="Yadav J.S."/>
            <person name="Aerts A."/>
            <person name="Benoit I."/>
            <person name="Boyd A."/>
            <person name="Carlson A."/>
            <person name="Copeland A."/>
            <person name="Coutinho P.M."/>
            <person name="de Vries R.P."/>
            <person name="Ferreira P."/>
            <person name="Findley K."/>
            <person name="Foster B."/>
            <person name="Gaskell J."/>
            <person name="Glotzer D."/>
            <person name="Gorecki P."/>
            <person name="Heitman J."/>
            <person name="Hesse C."/>
            <person name="Hori C."/>
            <person name="Igarashi K."/>
            <person name="Jurgens J.A."/>
            <person name="Kallen N."/>
            <person name="Kersten P."/>
            <person name="Kohler A."/>
            <person name="Kuees U."/>
            <person name="Kumar T.K.A."/>
            <person name="Kuo A."/>
            <person name="LaButti K."/>
            <person name="Larrondo L.F."/>
            <person name="Lindquist E."/>
            <person name="Ling A."/>
            <person name="Lombard V."/>
            <person name="Lucas S."/>
            <person name="Lundell T."/>
            <person name="Martin R."/>
            <person name="McLaughlin D.J."/>
            <person name="Morgenstern I."/>
            <person name="Morin E."/>
            <person name="Murat C."/>
            <person name="Nagy L.G."/>
            <person name="Nolan M."/>
            <person name="Ohm R.A."/>
            <person name="Patyshakuliyeva A."/>
            <person name="Rokas A."/>
            <person name="Ruiz-Duenas F.J."/>
            <person name="Sabat G."/>
            <person name="Salamov A."/>
            <person name="Samejima M."/>
            <person name="Schmutz J."/>
            <person name="Slot J.C."/>
            <person name="St John F."/>
            <person name="Stenlid J."/>
            <person name="Sun H."/>
            <person name="Sun S."/>
            <person name="Syed K."/>
            <person name="Tsang A."/>
            <person name="Wiebenga A."/>
            <person name="Young D."/>
            <person name="Pisabarro A."/>
            <person name="Eastwood D.C."/>
            <person name="Martin F."/>
            <person name="Cullen D."/>
            <person name="Grigoriev I.V."/>
            <person name="Hibbett D.S."/>
        </authorList>
    </citation>
    <scope>NUCLEOTIDE SEQUENCE [LARGE SCALE GENOMIC DNA]</scope>
    <source>
        <strain evidence="13 14">LYAD-421 SS1</strain>
    </source>
</reference>
<feature type="non-terminal residue" evidence="13">
    <location>
        <position position="1"/>
    </location>
</feature>
<keyword evidence="5 12" id="KW-0812">Transmembrane</keyword>
<dbReference type="HOGENOM" id="CLU_1932514_0_0_1"/>
<keyword evidence="9" id="KW-0408">Iron</keyword>
<dbReference type="Proteomes" id="UP000053319">
    <property type="component" value="Unassembled WGS sequence"/>
</dbReference>
<keyword evidence="4" id="KW-0349">Heme</keyword>
<evidence type="ECO:0000256" key="9">
    <source>
        <dbReference type="ARBA" id="ARBA00023004"/>
    </source>
</evidence>
<dbReference type="GO" id="GO:0020037">
    <property type="term" value="F:heme binding"/>
    <property type="evidence" value="ECO:0007669"/>
    <property type="project" value="InterPro"/>
</dbReference>
<evidence type="ECO:0000256" key="12">
    <source>
        <dbReference type="SAM" id="Phobius"/>
    </source>
</evidence>
<evidence type="ECO:0000256" key="7">
    <source>
        <dbReference type="ARBA" id="ARBA00022989"/>
    </source>
</evidence>
<protein>
    <recommendedName>
        <fullName evidence="15">Cytochrome P450</fullName>
    </recommendedName>
</protein>
<dbReference type="GO" id="GO:0004497">
    <property type="term" value="F:monooxygenase activity"/>
    <property type="evidence" value="ECO:0007669"/>
    <property type="project" value="UniProtKB-KW"/>
</dbReference>
<dbReference type="GO" id="GO:0005506">
    <property type="term" value="F:iron ion binding"/>
    <property type="evidence" value="ECO:0007669"/>
    <property type="project" value="InterPro"/>
</dbReference>
<dbReference type="EMBL" id="JH719408">
    <property type="protein sequence ID" value="EJF61753.1"/>
    <property type="molecule type" value="Genomic_DNA"/>
</dbReference>
<organism evidence="13 14">
    <name type="scientific">Dichomitus squalens (strain LYAD-421)</name>
    <name type="common">Western red white-rot fungus</name>
    <dbReference type="NCBI Taxonomy" id="732165"/>
    <lineage>
        <taxon>Eukaryota</taxon>
        <taxon>Fungi</taxon>
        <taxon>Dikarya</taxon>
        <taxon>Basidiomycota</taxon>
        <taxon>Agaricomycotina</taxon>
        <taxon>Agaricomycetes</taxon>
        <taxon>Polyporales</taxon>
        <taxon>Polyporaceae</taxon>
        <taxon>Dichomitus</taxon>
    </lineage>
</organism>
<dbReference type="Gene3D" id="1.10.630.10">
    <property type="entry name" value="Cytochrome P450"/>
    <property type="match status" value="1"/>
</dbReference>
<dbReference type="PANTHER" id="PTHR46300:SF1">
    <property type="entry name" value="P450, PUTATIVE (EUROFUNG)-RELATED"/>
    <property type="match status" value="1"/>
</dbReference>
<evidence type="ECO:0000256" key="3">
    <source>
        <dbReference type="ARBA" id="ARBA00010617"/>
    </source>
</evidence>
<evidence type="ECO:0000256" key="6">
    <source>
        <dbReference type="ARBA" id="ARBA00022723"/>
    </source>
</evidence>
<keyword evidence="8" id="KW-0560">Oxidoreductase</keyword>
<accession>R7T0K8</accession>
<evidence type="ECO:0000256" key="1">
    <source>
        <dbReference type="ARBA" id="ARBA00001971"/>
    </source>
</evidence>
<evidence type="ECO:0000256" key="11">
    <source>
        <dbReference type="ARBA" id="ARBA00023136"/>
    </source>
</evidence>
<comment type="subcellular location">
    <subcellularLocation>
        <location evidence="2">Membrane</location>
    </subcellularLocation>
</comment>
<evidence type="ECO:0000313" key="14">
    <source>
        <dbReference type="Proteomes" id="UP000053319"/>
    </source>
</evidence>
<dbReference type="AlphaFoldDB" id="R7T0K8"/>
<dbReference type="OMA" id="IHFRILG"/>
<comment type="similarity">
    <text evidence="3">Belongs to the cytochrome P450 family.</text>
</comment>
<feature type="transmembrane region" description="Helical" evidence="12">
    <location>
        <begin position="6"/>
        <end position="27"/>
    </location>
</feature>
<keyword evidence="6" id="KW-0479">Metal-binding</keyword>
<gene>
    <name evidence="13" type="ORF">DICSQDRAFT_59898</name>
</gene>
<dbReference type="GeneID" id="18842918"/>
<keyword evidence="11 12" id="KW-0472">Membrane</keyword>
<dbReference type="GO" id="GO:0016020">
    <property type="term" value="C:membrane"/>
    <property type="evidence" value="ECO:0007669"/>
    <property type="project" value="UniProtKB-SubCell"/>
</dbReference>
<dbReference type="KEGG" id="dsq:DICSQDRAFT_59898"/>
<evidence type="ECO:0000256" key="10">
    <source>
        <dbReference type="ARBA" id="ARBA00023033"/>
    </source>
</evidence>
<dbReference type="RefSeq" id="XP_007365454.1">
    <property type="nucleotide sequence ID" value="XM_007365392.1"/>
</dbReference>
<evidence type="ECO:0000256" key="2">
    <source>
        <dbReference type="ARBA" id="ARBA00004370"/>
    </source>
</evidence>
<comment type="cofactor">
    <cofactor evidence="1">
        <name>heme</name>
        <dbReference type="ChEBI" id="CHEBI:30413"/>
    </cofactor>
</comment>
<dbReference type="PANTHER" id="PTHR46300">
    <property type="entry name" value="P450, PUTATIVE (EUROFUNG)-RELATED-RELATED"/>
    <property type="match status" value="1"/>
</dbReference>
<sequence>HAAQYLRPASPALLAIIPFILYVRSIVKWRARARGRSLPPGPTQLPSIGNMFNLPRFNTWVAFRDLSSLYGDIIHFRILGQSIVVLGATDVITGCLEKHPSTPPLECVLLWSICRYNGAWSFADTSTMYAA</sequence>
<evidence type="ECO:0000256" key="8">
    <source>
        <dbReference type="ARBA" id="ARBA00023002"/>
    </source>
</evidence>
<dbReference type="GO" id="GO:0016705">
    <property type="term" value="F:oxidoreductase activity, acting on paired donors, with incorporation or reduction of molecular oxygen"/>
    <property type="evidence" value="ECO:0007669"/>
    <property type="project" value="InterPro"/>
</dbReference>
<dbReference type="InterPro" id="IPR050364">
    <property type="entry name" value="Cytochrome_P450_fung"/>
</dbReference>
<evidence type="ECO:0000313" key="13">
    <source>
        <dbReference type="EMBL" id="EJF61753.1"/>
    </source>
</evidence>
<keyword evidence="10" id="KW-0503">Monooxygenase</keyword>
<evidence type="ECO:0000256" key="5">
    <source>
        <dbReference type="ARBA" id="ARBA00022692"/>
    </source>
</evidence>
<evidence type="ECO:0000256" key="4">
    <source>
        <dbReference type="ARBA" id="ARBA00022617"/>
    </source>
</evidence>
<keyword evidence="7 12" id="KW-1133">Transmembrane helix</keyword>
<name>R7T0K8_DICSQ</name>
<evidence type="ECO:0008006" key="15">
    <source>
        <dbReference type="Google" id="ProtNLM"/>
    </source>
</evidence>
<dbReference type="SUPFAM" id="SSF48264">
    <property type="entry name" value="Cytochrome P450"/>
    <property type="match status" value="1"/>
</dbReference>